<sequence>MSRKRNRNVTGKWPSQPQLLKHVHDEENFFGSEIVSNFPSPEYDSFENFKANDFIRQVYFDGSSSSSLSGYEDFETEATHKVENELIQMNKVLQKEVPILDHYDKEEYEQWMHMFPDVSLWDRKNNGSTESVLLNDNNDRIKPRRNNFGFVSRNKNDLGESQNSLFFFKDENVHRNKRKTNHNINKATQQYDTSKQLFNKVRYRSDVEKVRALSRSEVLSSRWMKNGDNNQQHLPQICSASVLSARFPVKKTVVVEKKVESGHSLILPPIKNNRESRVFPNDILPVVNGIRSTKKRYSSTLNNNQYKSVRLRDARRKSDNSWL</sequence>
<dbReference type="InParanoid" id="A0A7F5R1I3"/>
<keyword evidence="1" id="KW-1185">Reference proteome</keyword>
<dbReference type="Proteomes" id="UP000192223">
    <property type="component" value="Unplaced"/>
</dbReference>
<proteinExistence type="predicted"/>
<dbReference type="RefSeq" id="XP_025828912.1">
    <property type="nucleotide sequence ID" value="XM_025973127.1"/>
</dbReference>
<dbReference type="OrthoDB" id="6779611at2759"/>
<protein>
    <submittedName>
        <fullName evidence="2">Uncharacterized protein LOC112904031 isoform X1</fullName>
    </submittedName>
</protein>
<evidence type="ECO:0000313" key="2">
    <source>
        <dbReference type="RefSeq" id="XP_025828912.1"/>
    </source>
</evidence>
<dbReference type="KEGG" id="apln:112904031"/>
<gene>
    <name evidence="2" type="primary">LOC112904031</name>
</gene>
<dbReference type="AlphaFoldDB" id="A0A7F5R1I3"/>
<name>A0A7F5R1I3_AGRPL</name>
<dbReference type="GeneID" id="112904031"/>
<organism evidence="1 2">
    <name type="scientific">Agrilus planipennis</name>
    <name type="common">Emerald ash borer</name>
    <name type="synonym">Agrilus marcopoli</name>
    <dbReference type="NCBI Taxonomy" id="224129"/>
    <lineage>
        <taxon>Eukaryota</taxon>
        <taxon>Metazoa</taxon>
        <taxon>Ecdysozoa</taxon>
        <taxon>Arthropoda</taxon>
        <taxon>Hexapoda</taxon>
        <taxon>Insecta</taxon>
        <taxon>Pterygota</taxon>
        <taxon>Neoptera</taxon>
        <taxon>Endopterygota</taxon>
        <taxon>Coleoptera</taxon>
        <taxon>Polyphaga</taxon>
        <taxon>Elateriformia</taxon>
        <taxon>Buprestoidea</taxon>
        <taxon>Buprestidae</taxon>
        <taxon>Agrilinae</taxon>
        <taxon>Agrilus</taxon>
    </lineage>
</organism>
<evidence type="ECO:0000313" key="1">
    <source>
        <dbReference type="Proteomes" id="UP000192223"/>
    </source>
</evidence>
<accession>A0A7F5R1I3</accession>
<reference evidence="2" key="1">
    <citation type="submission" date="2025-08" db="UniProtKB">
        <authorList>
            <consortium name="RefSeq"/>
        </authorList>
    </citation>
    <scope>IDENTIFICATION</scope>
    <source>
        <tissue evidence="2">Entire body</tissue>
    </source>
</reference>